<organism evidence="1 2">
    <name type="scientific">Nicotiana tabacum</name>
    <name type="common">Common tobacco</name>
    <dbReference type="NCBI Taxonomy" id="4097"/>
    <lineage>
        <taxon>Eukaryota</taxon>
        <taxon>Viridiplantae</taxon>
        <taxon>Streptophyta</taxon>
        <taxon>Embryophyta</taxon>
        <taxon>Tracheophyta</taxon>
        <taxon>Spermatophyta</taxon>
        <taxon>Magnoliopsida</taxon>
        <taxon>eudicotyledons</taxon>
        <taxon>Gunneridae</taxon>
        <taxon>Pentapetalae</taxon>
        <taxon>asterids</taxon>
        <taxon>lamiids</taxon>
        <taxon>Solanales</taxon>
        <taxon>Solanaceae</taxon>
        <taxon>Nicotianoideae</taxon>
        <taxon>Nicotianeae</taxon>
        <taxon>Nicotiana</taxon>
    </lineage>
</organism>
<keyword evidence="1" id="KW-1185">Reference proteome</keyword>
<proteinExistence type="predicted"/>
<dbReference type="Proteomes" id="UP000790787">
    <property type="component" value="Chromosome 2"/>
</dbReference>
<gene>
    <name evidence="2" type="primary">LOC142166782</name>
</gene>
<evidence type="ECO:0000313" key="2">
    <source>
        <dbReference type="RefSeq" id="XP_075082146.1"/>
    </source>
</evidence>
<sequence length="365" mass="41988">MVNHLDACANIKGLIDFEPLDRPTGPPPNMSIEEAPKLELKPLPSLLRYAYLGVDETLPVVVSSELSILKEEKLLRVLKEDKRAIGWTMAGIRGISLAFCMHKILKEDGHKPSVEYQRRLNSVMKEVVKKEVIKWLDADIIFPISDSKWLLEKDTPFKFDERCLKAYEDLKKRLVTTPIITAPDWGESFELMKTLNPAQINYTVTEKELLAVVWAFDKFRAYLVGTKVIFYTDHAAIRYLFEKKDAKPRLIHRVLLLQEFDMEIKDRKETENQVADHLSRLETRTHVEEGGKIKESFPYEKLLAITAGTTPWYADCVNLIVSGVTPSKLSPDGKRKFMHDVRLYQWDEPFLLKQMCRPAGVPICS</sequence>
<dbReference type="RefSeq" id="XP_075082146.1">
    <property type="nucleotide sequence ID" value="XM_075226045.1"/>
</dbReference>
<name>A0AC58SAX8_TOBAC</name>
<reference evidence="2" key="2">
    <citation type="submission" date="2025-08" db="UniProtKB">
        <authorList>
            <consortium name="RefSeq"/>
        </authorList>
    </citation>
    <scope>IDENTIFICATION</scope>
    <source>
        <tissue evidence="2">Leaf</tissue>
    </source>
</reference>
<reference evidence="1" key="1">
    <citation type="journal article" date="2014" name="Nat. Commun.">
        <title>The tobacco genome sequence and its comparison with those of tomato and potato.</title>
        <authorList>
            <person name="Sierro N."/>
            <person name="Battey J.N."/>
            <person name="Ouadi S."/>
            <person name="Bakaher N."/>
            <person name="Bovet L."/>
            <person name="Willig A."/>
            <person name="Goepfert S."/>
            <person name="Peitsch M.C."/>
            <person name="Ivanov N.V."/>
        </authorList>
    </citation>
    <scope>NUCLEOTIDE SEQUENCE [LARGE SCALE GENOMIC DNA]</scope>
</reference>
<accession>A0AC58SAX8</accession>
<evidence type="ECO:0000313" key="1">
    <source>
        <dbReference type="Proteomes" id="UP000790787"/>
    </source>
</evidence>
<protein>
    <submittedName>
        <fullName evidence="2">Uncharacterized protein LOC142166782</fullName>
    </submittedName>
</protein>